<name>A0A3P5XTI1_STRCB</name>
<dbReference type="Proteomes" id="UP000280759">
    <property type="component" value="Unassembled WGS sequence"/>
</dbReference>
<dbReference type="CDD" id="cd22355">
    <property type="entry name" value="Sau3AI_C"/>
    <property type="match status" value="1"/>
</dbReference>
<dbReference type="GO" id="GO:0003677">
    <property type="term" value="F:DNA binding"/>
    <property type="evidence" value="ECO:0007669"/>
    <property type="project" value="InterPro"/>
</dbReference>
<feature type="domain" description="DNA mismatch repair MutH/Type II restriction enzyme Sau3AI" evidence="4">
    <location>
        <begin position="56"/>
        <end position="169"/>
    </location>
</feature>
<dbReference type="Pfam" id="PF02976">
    <property type="entry name" value="MutH"/>
    <property type="match status" value="1"/>
</dbReference>
<organism evidence="5 6">
    <name type="scientific">Streptococcus canis</name>
    <dbReference type="NCBI Taxonomy" id="1329"/>
    <lineage>
        <taxon>Bacteria</taxon>
        <taxon>Bacillati</taxon>
        <taxon>Bacillota</taxon>
        <taxon>Bacilli</taxon>
        <taxon>Lactobacillales</taxon>
        <taxon>Streptococcaceae</taxon>
        <taxon>Streptococcus</taxon>
    </lineage>
</organism>
<accession>A0A3P5XTI1</accession>
<reference evidence="5 6" key="1">
    <citation type="submission" date="2018-10" db="EMBL/GenBank/DDBJ databases">
        <authorList>
            <consortium name="Molecular Microbiology and Infection Unit (UMMI)"/>
            <person name="Machado M."/>
        </authorList>
    </citation>
    <scope>NUCLEOTIDE SEQUENCE [LARGE SCALE GENOMIC DNA]</scope>
    <source>
        <strain evidence="5">FMV2238.02</strain>
    </source>
</reference>
<keyword evidence="2" id="KW-0255">Endonuclease</keyword>
<keyword evidence="1" id="KW-0540">Nuclease</keyword>
<proteinExistence type="predicted"/>
<evidence type="ECO:0000259" key="4">
    <source>
        <dbReference type="SMART" id="SM00927"/>
    </source>
</evidence>
<protein>
    <submittedName>
        <fullName evidence="5">Type-2 restriction enzyme Sau3AI</fullName>
        <ecNumber evidence="5">3.1.21.4</ecNumber>
    </submittedName>
</protein>
<evidence type="ECO:0000256" key="1">
    <source>
        <dbReference type="ARBA" id="ARBA00022722"/>
    </source>
</evidence>
<dbReference type="Gene3D" id="3.40.600.10">
    <property type="entry name" value="DNA mismatch repair MutH/Restriction endonuclease, type II"/>
    <property type="match status" value="2"/>
</dbReference>
<evidence type="ECO:0000313" key="6">
    <source>
        <dbReference type="Proteomes" id="UP000280759"/>
    </source>
</evidence>
<dbReference type="SMART" id="SM00927">
    <property type="entry name" value="MutH"/>
    <property type="match status" value="1"/>
</dbReference>
<dbReference type="InterPro" id="IPR011337">
    <property type="entry name" value="DNA_rep_MutH/RE_typeII_Sau3AI"/>
</dbReference>
<dbReference type="InterPro" id="IPR037057">
    <property type="entry name" value="DNA_rep_MutH/T2_RE_sf"/>
</dbReference>
<dbReference type="GO" id="GO:0009036">
    <property type="term" value="F:type II site-specific deoxyribonuclease activity"/>
    <property type="evidence" value="ECO:0007669"/>
    <property type="project" value="UniProtKB-EC"/>
</dbReference>
<keyword evidence="3 5" id="KW-0378">Hydrolase</keyword>
<dbReference type="InterPro" id="IPR011335">
    <property type="entry name" value="Restrct_endonuc-II-like"/>
</dbReference>
<dbReference type="EMBL" id="UXEP01000076">
    <property type="protein sequence ID" value="VDC43905.1"/>
    <property type="molecule type" value="Genomic_DNA"/>
</dbReference>
<dbReference type="SUPFAM" id="SSF52980">
    <property type="entry name" value="Restriction endonuclease-like"/>
    <property type="match status" value="2"/>
</dbReference>
<dbReference type="CDD" id="cd22356">
    <property type="entry name" value="Sau3AI_N-like"/>
    <property type="match status" value="1"/>
</dbReference>
<sequence>MAEHIFSKVEIDNILKPTIGKTLGQVDKNNVFNRTITNLKITGIAGDVIEQSVFNYPADTKSEPDLLVDGRPVELKTTGLKRVSSRDKSGHKLEAKEPMSITAVSLKQIANQNNFYDSQLWHKLEEMLLIYYLYDSSKTVPAAEYANFPIQGYHFYQFNKEDQKIIENDWKIVRDFVANVWQNNLDTEVEFPKISKLRSQMAYLDTAPKYPHNPRFRLTRAVVTTIARSYLGEHFEPLLPQVDFSSFQELDNILSNLASKYKGMTISEIATELDIILPISKNGKVTKQASSMVIARMFSETASSLDDIELFNKFSICYKTITLTRQGKRTEDTKFLKVDFTEWTDKEIDFESSFIYSFFAEQKFLFAIFEEQKAKDFYENNIFLGFKRMSFDDDFLITEVQKTWERVRELVNGRQLTNEKLYKKDGSPKINKTGVQQEAPNLPKSESYAVFLRGTGSDSTKKPLTINNVKMYYQNFWLKGSYLVDLLSKVNYL</sequence>
<evidence type="ECO:0000256" key="3">
    <source>
        <dbReference type="ARBA" id="ARBA00022801"/>
    </source>
</evidence>
<evidence type="ECO:0000313" key="5">
    <source>
        <dbReference type="EMBL" id="VDC43905.1"/>
    </source>
</evidence>
<evidence type="ECO:0000256" key="2">
    <source>
        <dbReference type="ARBA" id="ARBA00022759"/>
    </source>
</evidence>
<gene>
    <name evidence="5" type="primary">sau3AIR</name>
    <name evidence="5" type="ORF">FMV2238Y02_23720</name>
</gene>
<dbReference type="EC" id="3.1.21.4" evidence="5"/>
<dbReference type="RefSeq" id="WP_125075031.1">
    <property type="nucleotide sequence ID" value="NZ_CP053792.1"/>
</dbReference>
<keyword evidence="6" id="KW-1185">Reference proteome</keyword>
<dbReference type="AlphaFoldDB" id="A0A3P5XTI1"/>